<dbReference type="PROSITE" id="PS51782">
    <property type="entry name" value="LYSM"/>
    <property type="match status" value="1"/>
</dbReference>
<proteinExistence type="predicted"/>
<feature type="region of interest" description="Disordered" evidence="1">
    <location>
        <begin position="135"/>
        <end position="168"/>
    </location>
</feature>
<evidence type="ECO:0000313" key="3">
    <source>
        <dbReference type="EMBL" id="GAI38650.1"/>
    </source>
</evidence>
<protein>
    <recommendedName>
        <fullName evidence="2">LysM domain-containing protein</fullName>
    </recommendedName>
</protein>
<evidence type="ECO:0000259" key="2">
    <source>
        <dbReference type="PROSITE" id="PS51782"/>
    </source>
</evidence>
<sequence>TPPPTPTLPVCYQPPGWGDSSTWESYTVGDDDNLVALAIIYRTTYQDILGANCLYNPDDFVPGLRLLLPRLTRPLPLSMTTRKRLPTATYPPVRTWAVPTLVPWPGKMPTPSQPKATRLPPPAAIASAYLRPTANGALPSSANTGPRPRPHAGTNVRPCSNFHSFPVA</sequence>
<dbReference type="InterPro" id="IPR018392">
    <property type="entry name" value="LysM"/>
</dbReference>
<feature type="compositionally biased region" description="Polar residues" evidence="1">
    <location>
        <begin position="157"/>
        <end position="168"/>
    </location>
</feature>
<accession>X1PHX7</accession>
<dbReference type="Gene3D" id="3.10.350.10">
    <property type="entry name" value="LysM domain"/>
    <property type="match status" value="1"/>
</dbReference>
<comment type="caution">
    <text evidence="3">The sequence shown here is derived from an EMBL/GenBank/DDBJ whole genome shotgun (WGS) entry which is preliminary data.</text>
</comment>
<gene>
    <name evidence="3" type="ORF">S06H3_46148</name>
</gene>
<dbReference type="SUPFAM" id="SSF54106">
    <property type="entry name" value="LysM domain"/>
    <property type="match status" value="1"/>
</dbReference>
<feature type="domain" description="LysM" evidence="2">
    <location>
        <begin position="24"/>
        <end position="68"/>
    </location>
</feature>
<reference evidence="3" key="1">
    <citation type="journal article" date="2014" name="Front. Microbiol.">
        <title>High frequency of phylogenetically diverse reductive dehalogenase-homologous genes in deep subseafloor sedimentary metagenomes.</title>
        <authorList>
            <person name="Kawai M."/>
            <person name="Futagami T."/>
            <person name="Toyoda A."/>
            <person name="Takaki Y."/>
            <person name="Nishi S."/>
            <person name="Hori S."/>
            <person name="Arai W."/>
            <person name="Tsubouchi T."/>
            <person name="Morono Y."/>
            <person name="Uchiyama I."/>
            <person name="Ito T."/>
            <person name="Fujiyama A."/>
            <person name="Inagaki F."/>
            <person name="Takami H."/>
        </authorList>
    </citation>
    <scope>NUCLEOTIDE SEQUENCE</scope>
    <source>
        <strain evidence="3">Expedition CK06-06</strain>
    </source>
</reference>
<organism evidence="3">
    <name type="scientific">marine sediment metagenome</name>
    <dbReference type="NCBI Taxonomy" id="412755"/>
    <lineage>
        <taxon>unclassified sequences</taxon>
        <taxon>metagenomes</taxon>
        <taxon>ecological metagenomes</taxon>
    </lineage>
</organism>
<dbReference type="EMBL" id="BARV01028885">
    <property type="protein sequence ID" value="GAI38650.1"/>
    <property type="molecule type" value="Genomic_DNA"/>
</dbReference>
<dbReference type="InterPro" id="IPR036779">
    <property type="entry name" value="LysM_dom_sf"/>
</dbReference>
<dbReference type="AlphaFoldDB" id="X1PHX7"/>
<feature type="non-terminal residue" evidence="3">
    <location>
        <position position="1"/>
    </location>
</feature>
<name>X1PHX7_9ZZZZ</name>
<evidence type="ECO:0000256" key="1">
    <source>
        <dbReference type="SAM" id="MobiDB-lite"/>
    </source>
</evidence>